<dbReference type="PATRIC" id="fig|1232683.4.peg.1767"/>
<evidence type="ECO:0000256" key="3">
    <source>
        <dbReference type="ARBA" id="ARBA00022475"/>
    </source>
</evidence>
<dbReference type="NCBIfam" id="TIGR01620">
    <property type="entry name" value="hyp_HI0043"/>
    <property type="match status" value="1"/>
</dbReference>
<dbReference type="InterPro" id="IPR006507">
    <property type="entry name" value="UPF0283"/>
</dbReference>
<dbReference type="InterPro" id="IPR021147">
    <property type="entry name" value="DUF697"/>
</dbReference>
<keyword evidence="10" id="KW-1185">Reference proteome</keyword>
<evidence type="ECO:0000256" key="1">
    <source>
        <dbReference type="ARBA" id="ARBA00004429"/>
    </source>
</evidence>
<evidence type="ECO:0000256" key="7">
    <source>
        <dbReference type="ARBA" id="ARBA00023136"/>
    </source>
</evidence>
<name>A0A081FZV3_9GAMM</name>
<organism evidence="9 10">
    <name type="scientific">Marinobacterium lacunae</name>
    <dbReference type="NCBI Taxonomy" id="1232683"/>
    <lineage>
        <taxon>Bacteria</taxon>
        <taxon>Pseudomonadati</taxon>
        <taxon>Pseudomonadota</taxon>
        <taxon>Gammaproteobacteria</taxon>
        <taxon>Oceanospirillales</taxon>
        <taxon>Oceanospirillaceae</taxon>
        <taxon>Marinobacterium</taxon>
    </lineage>
</organism>
<dbReference type="eggNOG" id="COG3768">
    <property type="taxonomic scope" value="Bacteria"/>
</dbReference>
<dbReference type="GO" id="GO:0005886">
    <property type="term" value="C:plasma membrane"/>
    <property type="evidence" value="ECO:0007669"/>
    <property type="project" value="UniProtKB-SubCell"/>
</dbReference>
<keyword evidence="5 8" id="KW-0812">Transmembrane</keyword>
<dbReference type="OrthoDB" id="958025at2"/>
<dbReference type="PANTHER" id="PTHR39342:SF1">
    <property type="entry name" value="UPF0283 MEMBRANE PROTEIN YCJF"/>
    <property type="match status" value="1"/>
</dbReference>
<feature type="transmembrane region" description="Helical" evidence="8">
    <location>
        <begin position="98"/>
        <end position="119"/>
    </location>
</feature>
<keyword evidence="3" id="KW-1003">Cell membrane</keyword>
<evidence type="ECO:0000313" key="9">
    <source>
        <dbReference type="EMBL" id="KEA64058.1"/>
    </source>
</evidence>
<keyword evidence="6 8" id="KW-1133">Transmembrane helix</keyword>
<protein>
    <submittedName>
        <fullName evidence="9">Membrane protein YcjF</fullName>
    </submittedName>
</protein>
<evidence type="ECO:0000256" key="2">
    <source>
        <dbReference type="ARBA" id="ARBA00008255"/>
    </source>
</evidence>
<evidence type="ECO:0000256" key="5">
    <source>
        <dbReference type="ARBA" id="ARBA00022692"/>
    </source>
</evidence>
<dbReference type="Proteomes" id="UP000028252">
    <property type="component" value="Unassembled WGS sequence"/>
</dbReference>
<dbReference type="PANTHER" id="PTHR39342">
    <property type="entry name" value="UPF0283 MEMBRANE PROTEIN YCJF"/>
    <property type="match status" value="1"/>
</dbReference>
<accession>A0A081FZV3</accession>
<comment type="subcellular location">
    <subcellularLocation>
        <location evidence="1">Cell inner membrane</location>
        <topology evidence="1">Multi-pass membrane protein</topology>
    </subcellularLocation>
</comment>
<dbReference type="AlphaFoldDB" id="A0A081FZV3"/>
<reference evidence="9 10" key="1">
    <citation type="submission" date="2014-04" db="EMBL/GenBank/DDBJ databases">
        <title>Marinobacterium kochiensis sp. nov., isolated from sediment sample collected from Kochi backwaters in Kerala, India.</title>
        <authorList>
            <person name="Singh A."/>
            <person name="Pinnaka A.K."/>
        </authorList>
    </citation>
    <scope>NUCLEOTIDE SEQUENCE [LARGE SCALE GENOMIC DNA]</scope>
    <source>
        <strain evidence="9 10">AK27</strain>
    </source>
</reference>
<sequence>MSEQPRYQKAVWVDPSQLDTADKAAENSMSAQEFSLQQITDVVEEPPAAVTTQRLARRKGRWRRVFGVSLTATLIGAVGVELYRLLDWSYTLHPAAGSVVSVLLVVLALSGAVQGWLALKGLRQLRNVERLQTQARELLQHKGQGHAAGLLKSLQAHYKESAARQPLEDAILQLDSAYSDEEVVRFLSRHALTEQDLRARRCVQRYSVESGVLVALSPWASFDMLLVGWRNLRMLREIAAIYGVAPGAAAQWTLLKRVMHNLAFAGLSEVAIDAGSAALGSSLTASLSARAGQGLGAGLFTARTGLQAMRLCRPLPSESHDQNLIKSIAGGIVERLGKSRPID</sequence>
<evidence type="ECO:0000256" key="4">
    <source>
        <dbReference type="ARBA" id="ARBA00022519"/>
    </source>
</evidence>
<comment type="similarity">
    <text evidence="2">Belongs to the UPF0283 family.</text>
</comment>
<comment type="caution">
    <text evidence="9">The sequence shown here is derived from an EMBL/GenBank/DDBJ whole genome shotgun (WGS) entry which is preliminary data.</text>
</comment>
<dbReference type="EMBL" id="JMQN01000021">
    <property type="protein sequence ID" value="KEA64058.1"/>
    <property type="molecule type" value="Genomic_DNA"/>
</dbReference>
<keyword evidence="4" id="KW-0997">Cell inner membrane</keyword>
<evidence type="ECO:0000256" key="6">
    <source>
        <dbReference type="ARBA" id="ARBA00022989"/>
    </source>
</evidence>
<evidence type="ECO:0000256" key="8">
    <source>
        <dbReference type="SAM" id="Phobius"/>
    </source>
</evidence>
<keyword evidence="7 8" id="KW-0472">Membrane</keyword>
<dbReference type="Pfam" id="PF05128">
    <property type="entry name" value="DUF697"/>
    <property type="match status" value="1"/>
</dbReference>
<gene>
    <name evidence="9" type="ORF">ADIMK_1793</name>
</gene>
<proteinExistence type="inferred from homology"/>
<evidence type="ECO:0000313" key="10">
    <source>
        <dbReference type="Proteomes" id="UP000028252"/>
    </source>
</evidence>
<dbReference type="STRING" id="1232683.ADIMK_1793"/>
<dbReference type="RefSeq" id="WP_036186502.1">
    <property type="nucleotide sequence ID" value="NZ_JMQN01000021.1"/>
</dbReference>
<feature type="transmembrane region" description="Helical" evidence="8">
    <location>
        <begin position="65"/>
        <end position="86"/>
    </location>
</feature>